<protein>
    <submittedName>
        <fullName evidence="8">Ectonucleoside triphosphate diphosphohydrolase 1</fullName>
    </submittedName>
</protein>
<evidence type="ECO:0000256" key="1">
    <source>
        <dbReference type="ARBA" id="ARBA00009283"/>
    </source>
</evidence>
<accession>A0A1W0X2H5</accession>
<dbReference type="AlphaFoldDB" id="A0A1W0X2H5"/>
<gene>
    <name evidence="8" type="ORF">BV898_04547</name>
</gene>
<dbReference type="PANTHER" id="PTHR11782">
    <property type="entry name" value="ADENOSINE/GUANOSINE DIPHOSPHATASE"/>
    <property type="match status" value="1"/>
</dbReference>
<sequence length="669" mass="73880">MAGGRGKLGSPVEGQKLVKTANGDAEDDADEWHVAYNKPAANGAAENGERKRHSSNISTAQKSVQSRIEDLELDDAGFVDQQPRFRGGTNRKAFFAIILGVAAGVAAVVCVVVFYFRSSYIPNNYIIVVDAGSSHTKLNVFHYRGDKINGTGKIEQVEFRECNGTLQSFVGKDVSKLRLAWESCLLFAKDQIPEDRWEKTEVYVGGTSGLRQLRKTTPAVAEQLLETVRILLNTTYRLAPDHTHVMILNGEEEGALAWATVNFITKGLLPDNITAIDRSHDSTFGSLDLGGSSTQIAFAAEEVPTASPNFKLTFFGRSYQLYSKSFECRGKSEAHRLLRARLIVNHMKSQQQSSKKVPTIEHPCYPAGLVFAENHTTVFGSYCTRYLTTTAATASFPQRMEYQFRGTGNVTQCQREVRSLFDETKCPIGDRDCSFRSKLKSMNITGPFMGFAGMFYVMQFFNLTHDEDHVATKLTIKPQNFRDAYRRHCTLAWPELSMMYAKSTYEPFLMNYCFDGIFIDTLLYDVYGFSDEEFERIQFRSTVNGVSAGWAVGLALNSTNAIPPENELERMSKAFFLIFLVIFATSSLQEDVSQASSLQEDVSQTSPLQEDVSQTSTLQGDVSQTSSLQGDVSQTSSLQGDVSQAVGSSALSLQGGDSGGGASFVLLCF</sequence>
<dbReference type="GO" id="GO:0009134">
    <property type="term" value="P:nucleoside diphosphate catabolic process"/>
    <property type="evidence" value="ECO:0007669"/>
    <property type="project" value="TreeGrafter"/>
</dbReference>
<keyword evidence="7" id="KW-0812">Transmembrane</keyword>
<dbReference type="Gene3D" id="3.30.420.40">
    <property type="match status" value="1"/>
</dbReference>
<evidence type="ECO:0000256" key="3">
    <source>
        <dbReference type="PIRSR" id="PIRSR600407-1"/>
    </source>
</evidence>
<evidence type="ECO:0000256" key="4">
    <source>
        <dbReference type="PIRSR" id="PIRSR600407-2"/>
    </source>
</evidence>
<dbReference type="PROSITE" id="PS01238">
    <property type="entry name" value="GDA1_CD39_NTPASE"/>
    <property type="match status" value="1"/>
</dbReference>
<dbReference type="GO" id="GO:0005886">
    <property type="term" value="C:plasma membrane"/>
    <property type="evidence" value="ECO:0007669"/>
    <property type="project" value="TreeGrafter"/>
</dbReference>
<feature type="region of interest" description="Disordered" evidence="6">
    <location>
        <begin position="599"/>
        <end position="634"/>
    </location>
</feature>
<keyword evidence="4" id="KW-0067">ATP-binding</keyword>
<reference evidence="9" key="1">
    <citation type="submission" date="2017-01" db="EMBL/GenBank/DDBJ databases">
        <title>Comparative genomics of anhydrobiosis in the tardigrade Hypsibius dujardini.</title>
        <authorList>
            <person name="Yoshida Y."/>
            <person name="Koutsovoulos G."/>
            <person name="Laetsch D."/>
            <person name="Stevens L."/>
            <person name="Kumar S."/>
            <person name="Horikawa D."/>
            <person name="Ishino K."/>
            <person name="Komine S."/>
            <person name="Tomita M."/>
            <person name="Blaxter M."/>
            <person name="Arakawa K."/>
        </authorList>
    </citation>
    <scope>NUCLEOTIDE SEQUENCE [LARGE SCALE GENOMIC DNA]</scope>
    <source>
        <strain evidence="9">Z151</strain>
    </source>
</reference>
<keyword evidence="9" id="KW-1185">Reference proteome</keyword>
<keyword evidence="7" id="KW-1133">Transmembrane helix</keyword>
<evidence type="ECO:0000256" key="2">
    <source>
        <dbReference type="ARBA" id="ARBA00022801"/>
    </source>
</evidence>
<dbReference type="GO" id="GO:0017111">
    <property type="term" value="F:ribonucleoside triphosphate phosphatase activity"/>
    <property type="evidence" value="ECO:0007669"/>
    <property type="project" value="TreeGrafter"/>
</dbReference>
<dbReference type="GO" id="GO:0005524">
    <property type="term" value="F:ATP binding"/>
    <property type="evidence" value="ECO:0007669"/>
    <property type="project" value="UniProtKB-KW"/>
</dbReference>
<dbReference type="Gene3D" id="3.30.420.150">
    <property type="entry name" value="Exopolyphosphatase. Domain 2"/>
    <property type="match status" value="1"/>
</dbReference>
<dbReference type="OrthoDB" id="6372431at2759"/>
<proteinExistence type="inferred from homology"/>
<evidence type="ECO:0000313" key="8">
    <source>
        <dbReference type="EMBL" id="OQV21649.1"/>
    </source>
</evidence>
<dbReference type="PANTHER" id="PTHR11782:SF83">
    <property type="entry name" value="GUANOSINE-DIPHOSPHATASE"/>
    <property type="match status" value="1"/>
</dbReference>
<evidence type="ECO:0000256" key="7">
    <source>
        <dbReference type="SAM" id="Phobius"/>
    </source>
</evidence>
<feature type="region of interest" description="Disordered" evidence="6">
    <location>
        <begin position="1"/>
        <end position="61"/>
    </location>
</feature>
<keyword evidence="4" id="KW-0547">Nucleotide-binding</keyword>
<keyword evidence="2 5" id="KW-0378">Hydrolase</keyword>
<feature type="binding site" evidence="4">
    <location>
        <begin position="291"/>
        <end position="295"/>
    </location>
    <ligand>
        <name>ATP</name>
        <dbReference type="ChEBI" id="CHEBI:30616"/>
    </ligand>
</feature>
<keyword evidence="7" id="KW-0472">Membrane</keyword>
<evidence type="ECO:0000313" key="9">
    <source>
        <dbReference type="Proteomes" id="UP000192578"/>
    </source>
</evidence>
<dbReference type="EMBL" id="MTYJ01000022">
    <property type="protein sequence ID" value="OQV21649.1"/>
    <property type="molecule type" value="Genomic_DNA"/>
</dbReference>
<dbReference type="Pfam" id="PF01150">
    <property type="entry name" value="GDA1_CD39"/>
    <property type="match status" value="1"/>
</dbReference>
<dbReference type="InterPro" id="IPR000407">
    <property type="entry name" value="GDA1_CD39_NTPase"/>
</dbReference>
<evidence type="ECO:0000256" key="6">
    <source>
        <dbReference type="SAM" id="MobiDB-lite"/>
    </source>
</evidence>
<dbReference type="Proteomes" id="UP000192578">
    <property type="component" value="Unassembled WGS sequence"/>
</dbReference>
<dbReference type="GO" id="GO:0004382">
    <property type="term" value="F:GDP phosphatase activity"/>
    <property type="evidence" value="ECO:0007669"/>
    <property type="project" value="TreeGrafter"/>
</dbReference>
<evidence type="ECO:0000256" key="5">
    <source>
        <dbReference type="RuleBase" id="RU003833"/>
    </source>
</evidence>
<organism evidence="8 9">
    <name type="scientific">Hypsibius exemplaris</name>
    <name type="common">Freshwater tardigrade</name>
    <dbReference type="NCBI Taxonomy" id="2072580"/>
    <lineage>
        <taxon>Eukaryota</taxon>
        <taxon>Metazoa</taxon>
        <taxon>Ecdysozoa</taxon>
        <taxon>Tardigrada</taxon>
        <taxon>Eutardigrada</taxon>
        <taxon>Parachela</taxon>
        <taxon>Hypsibioidea</taxon>
        <taxon>Hypsibiidae</taxon>
        <taxon>Hypsibius</taxon>
    </lineage>
</organism>
<feature type="transmembrane region" description="Helical" evidence="7">
    <location>
        <begin position="93"/>
        <end position="116"/>
    </location>
</feature>
<name>A0A1W0X2H5_HYPEX</name>
<comment type="similarity">
    <text evidence="1 5">Belongs to the GDA1/CD39 NTPase family.</text>
</comment>
<feature type="active site" description="Proton acceptor" evidence="3">
    <location>
        <position position="253"/>
    </location>
</feature>
<dbReference type="GO" id="GO:0045134">
    <property type="term" value="F:UDP phosphatase activity"/>
    <property type="evidence" value="ECO:0007669"/>
    <property type="project" value="TreeGrafter"/>
</dbReference>
<comment type="caution">
    <text evidence="8">The sequence shown here is derived from an EMBL/GenBank/DDBJ whole genome shotgun (WGS) entry which is preliminary data.</text>
</comment>